<protein>
    <submittedName>
        <fullName evidence="2">Uncharacterized protein</fullName>
    </submittedName>
</protein>
<keyword evidence="3" id="KW-1185">Reference proteome</keyword>
<sequence length="169" mass="18634">MQSLYENSGDIASVTGSSPTLDDGTSGTECTQKGGAGCFGGATKFAYRVVDNLVLTENIRFSPQFSFFYPTRRWKAESYPIRVRSGRTTRMETYDFDIDRGITMIRHYHLEDASSCHPLLSSSFDSDHPQQFSIEALSVGNIKGLRDSTISNNGSAPSLMIEPLDRGTL</sequence>
<evidence type="ECO:0000313" key="3">
    <source>
        <dbReference type="Proteomes" id="UP001341840"/>
    </source>
</evidence>
<feature type="region of interest" description="Disordered" evidence="1">
    <location>
        <begin position="1"/>
        <end position="28"/>
    </location>
</feature>
<gene>
    <name evidence="2" type="ORF">PIB30_079070</name>
</gene>
<proteinExistence type="predicted"/>
<comment type="caution">
    <text evidence="2">The sequence shown here is derived from an EMBL/GenBank/DDBJ whole genome shotgun (WGS) entry which is preliminary data.</text>
</comment>
<evidence type="ECO:0000313" key="2">
    <source>
        <dbReference type="EMBL" id="MED6114309.1"/>
    </source>
</evidence>
<accession>A0ABU6QQP8</accession>
<feature type="compositionally biased region" description="Polar residues" evidence="1">
    <location>
        <begin position="14"/>
        <end position="28"/>
    </location>
</feature>
<dbReference type="EMBL" id="JASCZI010001110">
    <property type="protein sequence ID" value="MED6114309.1"/>
    <property type="molecule type" value="Genomic_DNA"/>
</dbReference>
<evidence type="ECO:0000256" key="1">
    <source>
        <dbReference type="SAM" id="MobiDB-lite"/>
    </source>
</evidence>
<dbReference type="Proteomes" id="UP001341840">
    <property type="component" value="Unassembled WGS sequence"/>
</dbReference>
<organism evidence="2 3">
    <name type="scientific">Stylosanthes scabra</name>
    <dbReference type="NCBI Taxonomy" id="79078"/>
    <lineage>
        <taxon>Eukaryota</taxon>
        <taxon>Viridiplantae</taxon>
        <taxon>Streptophyta</taxon>
        <taxon>Embryophyta</taxon>
        <taxon>Tracheophyta</taxon>
        <taxon>Spermatophyta</taxon>
        <taxon>Magnoliopsida</taxon>
        <taxon>eudicotyledons</taxon>
        <taxon>Gunneridae</taxon>
        <taxon>Pentapetalae</taxon>
        <taxon>rosids</taxon>
        <taxon>fabids</taxon>
        <taxon>Fabales</taxon>
        <taxon>Fabaceae</taxon>
        <taxon>Papilionoideae</taxon>
        <taxon>50 kb inversion clade</taxon>
        <taxon>dalbergioids sensu lato</taxon>
        <taxon>Dalbergieae</taxon>
        <taxon>Pterocarpus clade</taxon>
        <taxon>Stylosanthes</taxon>
    </lineage>
</organism>
<reference evidence="2 3" key="1">
    <citation type="journal article" date="2023" name="Plants (Basel)">
        <title>Bridging the Gap: Combining Genomics and Transcriptomics Approaches to Understand Stylosanthes scabra, an Orphan Legume from the Brazilian Caatinga.</title>
        <authorList>
            <person name="Ferreira-Neto J.R.C."/>
            <person name="da Silva M.D."/>
            <person name="Binneck E."/>
            <person name="de Melo N.F."/>
            <person name="da Silva R.H."/>
            <person name="de Melo A.L.T.M."/>
            <person name="Pandolfi V."/>
            <person name="Bustamante F.O."/>
            <person name="Brasileiro-Vidal A.C."/>
            <person name="Benko-Iseppon A.M."/>
        </authorList>
    </citation>
    <scope>NUCLEOTIDE SEQUENCE [LARGE SCALE GENOMIC DNA]</scope>
    <source>
        <tissue evidence="2">Leaves</tissue>
    </source>
</reference>
<name>A0ABU6QQP8_9FABA</name>